<proteinExistence type="inferred from homology"/>
<dbReference type="OrthoDB" id="334894at2"/>
<dbReference type="Pfam" id="PF00107">
    <property type="entry name" value="ADH_zinc_N"/>
    <property type="match status" value="1"/>
</dbReference>
<dbReference type="SUPFAM" id="SSF51735">
    <property type="entry name" value="NAD(P)-binding Rossmann-fold domains"/>
    <property type="match status" value="1"/>
</dbReference>
<comment type="cofactor">
    <cofactor evidence="6">
        <name>Zn(2+)</name>
        <dbReference type="ChEBI" id="CHEBI:29105"/>
    </cofactor>
</comment>
<dbReference type="EMBL" id="VTFX01000004">
    <property type="protein sequence ID" value="KAD3632884.1"/>
    <property type="molecule type" value="Genomic_DNA"/>
</dbReference>
<reference evidence="8 9" key="1">
    <citation type="submission" date="2019-08" db="EMBL/GenBank/DDBJ databases">
        <title>Arthrobacter sp. nov., isolated from plateau pika and Tibetan wild ass.</title>
        <authorList>
            <person name="Ge Y."/>
        </authorList>
    </citation>
    <scope>NUCLEOTIDE SEQUENCE [LARGE SCALE GENOMIC DNA]</scope>
    <source>
        <strain evidence="8 9">785</strain>
    </source>
</reference>
<dbReference type="Pfam" id="PF08240">
    <property type="entry name" value="ADH_N"/>
    <property type="match status" value="1"/>
</dbReference>
<dbReference type="PANTHER" id="PTHR43880">
    <property type="entry name" value="ALCOHOL DEHYDROGENASE"/>
    <property type="match status" value="1"/>
</dbReference>
<comment type="similarity">
    <text evidence="1 6">Belongs to the zinc-containing alcohol dehydrogenase family.</text>
</comment>
<keyword evidence="5" id="KW-0520">NAD</keyword>
<gene>
    <name evidence="8" type="ORF">GD627_08475</name>
</gene>
<evidence type="ECO:0000313" key="8">
    <source>
        <dbReference type="EMBL" id="KAD3632884.1"/>
    </source>
</evidence>
<dbReference type="GO" id="GO:0051903">
    <property type="term" value="F:S-(hydroxymethyl)glutathione dehydrogenase [NAD(P)+] activity"/>
    <property type="evidence" value="ECO:0007669"/>
    <property type="project" value="TreeGrafter"/>
</dbReference>
<dbReference type="Gene3D" id="3.90.180.10">
    <property type="entry name" value="Medium-chain alcohol dehydrogenases, catalytic domain"/>
    <property type="match status" value="1"/>
</dbReference>
<keyword evidence="4 8" id="KW-0560">Oxidoreductase</keyword>
<evidence type="ECO:0000256" key="3">
    <source>
        <dbReference type="ARBA" id="ARBA00022833"/>
    </source>
</evidence>
<dbReference type="PANTHER" id="PTHR43880:SF12">
    <property type="entry name" value="ALCOHOL DEHYDROGENASE CLASS-3"/>
    <property type="match status" value="1"/>
</dbReference>
<accession>A0A5N6MGQ6</accession>
<dbReference type="Gene3D" id="3.40.50.720">
    <property type="entry name" value="NAD(P)-binding Rossmann-like Domain"/>
    <property type="match status" value="1"/>
</dbReference>
<dbReference type="EC" id="1.1.99.36" evidence="8"/>
<dbReference type="GO" id="GO:0005829">
    <property type="term" value="C:cytosol"/>
    <property type="evidence" value="ECO:0007669"/>
    <property type="project" value="TreeGrafter"/>
</dbReference>
<dbReference type="SMART" id="SM00829">
    <property type="entry name" value="PKS_ER"/>
    <property type="match status" value="1"/>
</dbReference>
<evidence type="ECO:0000256" key="1">
    <source>
        <dbReference type="ARBA" id="ARBA00008072"/>
    </source>
</evidence>
<keyword evidence="2 6" id="KW-0479">Metal-binding</keyword>
<dbReference type="CDD" id="cd08279">
    <property type="entry name" value="Zn_ADH_class_III"/>
    <property type="match status" value="1"/>
</dbReference>
<protein>
    <submittedName>
        <fullName evidence="8">NDMA-dependent alcohol dehydrogenase</fullName>
        <ecNumber evidence="8">1.1.99.36</ecNumber>
    </submittedName>
</protein>
<comment type="caution">
    <text evidence="8">The sequence shown here is derived from an EMBL/GenBank/DDBJ whole genome shotgun (WGS) entry which is preliminary data.</text>
</comment>
<dbReference type="InterPro" id="IPR036291">
    <property type="entry name" value="NAD(P)-bd_dom_sf"/>
</dbReference>
<evidence type="ECO:0000256" key="4">
    <source>
        <dbReference type="ARBA" id="ARBA00023002"/>
    </source>
</evidence>
<sequence>MKTRAAVIWEAPGKWTVQEVDLDEPGPTEVLVEMVATGLCHSDDHFVTGDIQVGTTPMVGGHEGAGIVRRVGAEVHDLAEGDHIVTAFIPGCGKCRWCAMGMQNLCDSGSIILEGTQPSGGFRMHAGGTDVGTASTLGTFAQWQVYDQMSVVKIDPEVPLDVACLVACGVATGFGSATNAAQVRSGDVVLVIGAGGIGMNAVQGAALSGAAHVVVVDPAPAKKDFAPQFGATEVYADFDEADAFVKSITNGQGADSAIICIGVVGGADIGRAYGAIRKGGTVVVTGVGKDTDDGIPGINAFTLAMFQKRIQGALYGMASPREAMPMLLRLYQAGRLKLDELITKRYSLDEINEAYDDMREGINIRGIIEFNRS</sequence>
<dbReference type="InterPro" id="IPR013154">
    <property type="entry name" value="ADH-like_N"/>
</dbReference>
<dbReference type="Proteomes" id="UP000326852">
    <property type="component" value="Unassembled WGS sequence"/>
</dbReference>
<dbReference type="GO" id="GO:0008270">
    <property type="term" value="F:zinc ion binding"/>
    <property type="evidence" value="ECO:0007669"/>
    <property type="project" value="InterPro"/>
</dbReference>
<dbReference type="InterPro" id="IPR002328">
    <property type="entry name" value="ADH_Zn_CS"/>
</dbReference>
<dbReference type="GO" id="GO:0046294">
    <property type="term" value="P:formaldehyde catabolic process"/>
    <property type="evidence" value="ECO:0007669"/>
    <property type="project" value="TreeGrafter"/>
</dbReference>
<name>A0A5N6MGQ6_9MICC</name>
<dbReference type="InterPro" id="IPR020843">
    <property type="entry name" value="ER"/>
</dbReference>
<keyword evidence="9" id="KW-1185">Reference proteome</keyword>
<dbReference type="PROSITE" id="PS00059">
    <property type="entry name" value="ADH_ZINC"/>
    <property type="match status" value="1"/>
</dbReference>
<dbReference type="InterPro" id="IPR013149">
    <property type="entry name" value="ADH-like_C"/>
</dbReference>
<evidence type="ECO:0000256" key="6">
    <source>
        <dbReference type="RuleBase" id="RU361277"/>
    </source>
</evidence>
<feature type="domain" description="Enoyl reductase (ER)" evidence="7">
    <location>
        <begin position="13"/>
        <end position="368"/>
    </location>
</feature>
<dbReference type="RefSeq" id="WP_146362034.1">
    <property type="nucleotide sequence ID" value="NZ_VOAL01000003.1"/>
</dbReference>
<dbReference type="SUPFAM" id="SSF50129">
    <property type="entry name" value="GroES-like"/>
    <property type="match status" value="2"/>
</dbReference>
<evidence type="ECO:0000256" key="2">
    <source>
        <dbReference type="ARBA" id="ARBA00022723"/>
    </source>
</evidence>
<evidence type="ECO:0000313" key="9">
    <source>
        <dbReference type="Proteomes" id="UP000326852"/>
    </source>
</evidence>
<dbReference type="AlphaFoldDB" id="A0A5N6MGQ6"/>
<keyword evidence="3 6" id="KW-0862">Zinc</keyword>
<dbReference type="InterPro" id="IPR011032">
    <property type="entry name" value="GroES-like_sf"/>
</dbReference>
<dbReference type="NCBIfam" id="TIGR03989">
    <property type="entry name" value="Rxyl_3153"/>
    <property type="match status" value="1"/>
</dbReference>
<organism evidence="8 9">
    <name type="scientific">Arthrobacter yangruifuii</name>
    <dbReference type="NCBI Taxonomy" id="2606616"/>
    <lineage>
        <taxon>Bacteria</taxon>
        <taxon>Bacillati</taxon>
        <taxon>Actinomycetota</taxon>
        <taxon>Actinomycetes</taxon>
        <taxon>Micrococcales</taxon>
        <taxon>Micrococcaceae</taxon>
        <taxon>Arthrobacter</taxon>
    </lineage>
</organism>
<dbReference type="InterPro" id="IPR023921">
    <property type="entry name" value="ADH_Zn_actinomycetes"/>
</dbReference>
<evidence type="ECO:0000256" key="5">
    <source>
        <dbReference type="ARBA" id="ARBA00023027"/>
    </source>
</evidence>
<evidence type="ECO:0000259" key="7">
    <source>
        <dbReference type="SMART" id="SM00829"/>
    </source>
</evidence>